<sequence length="95" mass="11427">MSGRACSSTFSYDRWGNVLLKKIRRKFVKWSLCDLELLGKKLATFWRDVWSFMPKNIFNLSGLGNEFPNNNRQFAIRWSMVKYRMRGCRSWMHPK</sequence>
<evidence type="ECO:0000313" key="2">
    <source>
        <dbReference type="Proteomes" id="UP000823775"/>
    </source>
</evidence>
<feature type="non-terminal residue" evidence="1">
    <location>
        <position position="95"/>
    </location>
</feature>
<accession>A0ABS8VPY4</accession>
<evidence type="ECO:0000313" key="1">
    <source>
        <dbReference type="EMBL" id="MCE0482299.1"/>
    </source>
</evidence>
<keyword evidence="2" id="KW-1185">Reference proteome</keyword>
<organism evidence="1 2">
    <name type="scientific">Datura stramonium</name>
    <name type="common">Jimsonweed</name>
    <name type="synonym">Common thornapple</name>
    <dbReference type="NCBI Taxonomy" id="4076"/>
    <lineage>
        <taxon>Eukaryota</taxon>
        <taxon>Viridiplantae</taxon>
        <taxon>Streptophyta</taxon>
        <taxon>Embryophyta</taxon>
        <taxon>Tracheophyta</taxon>
        <taxon>Spermatophyta</taxon>
        <taxon>Magnoliopsida</taxon>
        <taxon>eudicotyledons</taxon>
        <taxon>Gunneridae</taxon>
        <taxon>Pentapetalae</taxon>
        <taxon>asterids</taxon>
        <taxon>lamiids</taxon>
        <taxon>Solanales</taxon>
        <taxon>Solanaceae</taxon>
        <taxon>Solanoideae</taxon>
        <taxon>Datureae</taxon>
        <taxon>Datura</taxon>
    </lineage>
</organism>
<reference evidence="1 2" key="1">
    <citation type="journal article" date="2021" name="BMC Genomics">
        <title>Datura genome reveals duplications of psychoactive alkaloid biosynthetic genes and high mutation rate following tissue culture.</title>
        <authorList>
            <person name="Rajewski A."/>
            <person name="Carter-House D."/>
            <person name="Stajich J."/>
            <person name="Litt A."/>
        </authorList>
    </citation>
    <scope>NUCLEOTIDE SEQUENCE [LARGE SCALE GENOMIC DNA]</scope>
    <source>
        <strain evidence="1">AR-01</strain>
    </source>
</reference>
<dbReference type="Proteomes" id="UP000823775">
    <property type="component" value="Unassembled WGS sequence"/>
</dbReference>
<proteinExistence type="predicted"/>
<dbReference type="EMBL" id="JACEIK010005851">
    <property type="protein sequence ID" value="MCE0482299.1"/>
    <property type="molecule type" value="Genomic_DNA"/>
</dbReference>
<protein>
    <submittedName>
        <fullName evidence="1">Uncharacterized protein</fullName>
    </submittedName>
</protein>
<comment type="caution">
    <text evidence="1">The sequence shown here is derived from an EMBL/GenBank/DDBJ whole genome shotgun (WGS) entry which is preliminary data.</text>
</comment>
<gene>
    <name evidence="1" type="ORF">HAX54_040965</name>
</gene>
<name>A0ABS8VPY4_DATST</name>